<dbReference type="PANTHER" id="PTHR43157">
    <property type="entry name" value="PHOSPHATIDYLINOSITOL-GLYCAN BIOSYNTHESIS CLASS F PROTEIN-RELATED"/>
    <property type="match status" value="1"/>
</dbReference>
<evidence type="ECO:0000313" key="2">
    <source>
        <dbReference type="EMBL" id="RAL59151.1"/>
    </source>
</evidence>
<sequence length="148" mass="16277">MVFFIDHLKSHTIVSLPIPKKKFTGQTIIVTGSNSGLGLEAAREFARLDAQKVILALLALGESEKRGQKGRVVANVVNPGLVDTAIMRHATGATKHLMQGIMALMARTTEEGAKTLVIGAEGERKRMESIWMMERWGKYHHGQLPSME</sequence>
<dbReference type="GO" id="GO:0016491">
    <property type="term" value="F:oxidoreductase activity"/>
    <property type="evidence" value="ECO:0007669"/>
    <property type="project" value="UniProtKB-KW"/>
</dbReference>
<dbReference type="InterPro" id="IPR036291">
    <property type="entry name" value="NAD(P)-bd_dom_sf"/>
</dbReference>
<evidence type="ECO:0008006" key="4">
    <source>
        <dbReference type="Google" id="ProtNLM"/>
    </source>
</evidence>
<keyword evidence="1" id="KW-0560">Oxidoreductase</keyword>
<gene>
    <name evidence="2" type="ORF">DID88_006707</name>
</gene>
<reference evidence="2 3" key="1">
    <citation type="submission" date="2018-06" db="EMBL/GenBank/DDBJ databases">
        <title>Genome Sequence of the Brown Rot Fungal Pathogen Monilinia fructigena.</title>
        <authorList>
            <person name="Landi L."/>
            <person name="De Miccolis Angelini R.M."/>
            <person name="Pollastro S."/>
            <person name="Abate D."/>
            <person name="Faretra F."/>
            <person name="Romanazzi G."/>
        </authorList>
    </citation>
    <scope>NUCLEOTIDE SEQUENCE [LARGE SCALE GENOMIC DNA]</scope>
    <source>
        <strain evidence="2 3">Mfrg269</strain>
    </source>
</reference>
<organism evidence="2 3">
    <name type="scientific">Monilinia fructigena</name>
    <dbReference type="NCBI Taxonomy" id="38457"/>
    <lineage>
        <taxon>Eukaryota</taxon>
        <taxon>Fungi</taxon>
        <taxon>Dikarya</taxon>
        <taxon>Ascomycota</taxon>
        <taxon>Pezizomycotina</taxon>
        <taxon>Leotiomycetes</taxon>
        <taxon>Helotiales</taxon>
        <taxon>Sclerotiniaceae</taxon>
        <taxon>Monilinia</taxon>
    </lineage>
</organism>
<keyword evidence="3" id="KW-1185">Reference proteome</keyword>
<dbReference type="Proteomes" id="UP000249056">
    <property type="component" value="Unassembled WGS sequence"/>
</dbReference>
<proteinExistence type="predicted"/>
<name>A0A395IG61_9HELO</name>
<comment type="caution">
    <text evidence="2">The sequence shown here is derived from an EMBL/GenBank/DDBJ whole genome shotgun (WGS) entry which is preliminary data.</text>
</comment>
<evidence type="ECO:0000256" key="1">
    <source>
        <dbReference type="ARBA" id="ARBA00023002"/>
    </source>
</evidence>
<accession>A0A395IG61</accession>
<dbReference type="EMBL" id="QKRW01000058">
    <property type="protein sequence ID" value="RAL59151.1"/>
    <property type="molecule type" value="Genomic_DNA"/>
</dbReference>
<dbReference type="AlphaFoldDB" id="A0A395IG61"/>
<dbReference type="PANTHER" id="PTHR43157:SF31">
    <property type="entry name" value="PHOSPHATIDYLINOSITOL-GLYCAN BIOSYNTHESIS CLASS F PROTEIN"/>
    <property type="match status" value="1"/>
</dbReference>
<protein>
    <recommendedName>
        <fullName evidence="4">Ketoreductase (KR) domain-containing protein</fullName>
    </recommendedName>
</protein>
<dbReference type="SUPFAM" id="SSF51735">
    <property type="entry name" value="NAD(P)-binding Rossmann-fold domains"/>
    <property type="match status" value="1"/>
</dbReference>
<dbReference type="Gene3D" id="3.40.50.720">
    <property type="entry name" value="NAD(P)-binding Rossmann-like Domain"/>
    <property type="match status" value="2"/>
</dbReference>
<evidence type="ECO:0000313" key="3">
    <source>
        <dbReference type="Proteomes" id="UP000249056"/>
    </source>
</evidence>
<dbReference type="OrthoDB" id="542013at2759"/>